<dbReference type="PANTHER" id="PTHR30505">
    <property type="entry name" value="FRUCTOSE-LIKE PERMEASE"/>
    <property type="match status" value="1"/>
</dbReference>
<dbReference type="InterPro" id="IPR003501">
    <property type="entry name" value="PTS_EIIB_2/3"/>
</dbReference>
<keyword evidence="18" id="KW-1185">Reference proteome</keyword>
<dbReference type="EMBL" id="SRJF01000007">
    <property type="protein sequence ID" value="TGA79445.1"/>
    <property type="molecule type" value="Genomic_DNA"/>
</dbReference>
<dbReference type="InterPro" id="IPR013014">
    <property type="entry name" value="PTS_EIIC_2"/>
</dbReference>
<dbReference type="PROSITE" id="PS51094">
    <property type="entry name" value="PTS_EIIA_TYPE_2"/>
    <property type="match status" value="1"/>
</dbReference>
<evidence type="ECO:0000256" key="4">
    <source>
        <dbReference type="ARBA" id="ARBA00022475"/>
    </source>
</evidence>
<dbReference type="InterPro" id="IPR006327">
    <property type="entry name" value="PTS_IIC_fruc"/>
</dbReference>
<dbReference type="InterPro" id="IPR013011">
    <property type="entry name" value="PTS_EIIB_2"/>
</dbReference>
<dbReference type="RefSeq" id="WP_103329151.1">
    <property type="nucleotide sequence ID" value="NZ_PPRD01000038.1"/>
</dbReference>
<dbReference type="PANTHER" id="PTHR30505:SF28">
    <property type="entry name" value="PTS SYSTEM 2-O-ALPHA-MANNOSYL-D-GLYCERATE-SPECIFIC EIIABC COMPONENT"/>
    <property type="match status" value="1"/>
</dbReference>
<feature type="compositionally biased region" description="Low complexity" evidence="12">
    <location>
        <begin position="164"/>
        <end position="178"/>
    </location>
</feature>
<feature type="transmembrane region" description="Helical" evidence="13">
    <location>
        <begin position="619"/>
        <end position="640"/>
    </location>
</feature>
<dbReference type="Pfam" id="PF02302">
    <property type="entry name" value="PTS_IIB"/>
    <property type="match status" value="1"/>
</dbReference>
<organism evidence="17 18">
    <name type="scientific">Staphylococcus croceilyticus</name>
    <dbReference type="NCBI Taxonomy" id="319942"/>
    <lineage>
        <taxon>Bacteria</taxon>
        <taxon>Bacillati</taxon>
        <taxon>Bacillota</taxon>
        <taxon>Bacilli</taxon>
        <taxon>Bacillales</taxon>
        <taxon>Staphylococcaceae</taxon>
        <taxon>Staphylococcus</taxon>
    </lineage>
</organism>
<comment type="subunit">
    <text evidence="2">Homodimer or homotrimer. Seems to be a monomer when not phosphorylated.</text>
</comment>
<feature type="transmembrane region" description="Helical" evidence="13">
    <location>
        <begin position="520"/>
        <end position="541"/>
    </location>
</feature>
<sequence length="657" mass="69126">MRITELLTKSTIAMDLSATDKNGVIDELVNQLDKAGKLSDIAQFKEAIHNRESQSTTGIGEGIAIPHAKVAAVKSPAIAFGKSKAGVDYQSLDGQPAHLFFMIAAPEGGAQTHLDALAKLSGILMDDKVRENLLHANSPEEILQIIDNADDEATKEEEKEAQEQEAATAGATTAGTTAQDSNEPYVLAVTACPTGIAHTYMARDALKKQADKMGVKIKVETNGSGGIKNHLTQQDIERATGVIVAADVHVETDRFDGKNVVEVPVADGIKRPEELINTALDTSRKPFVARDGGSKAQSSESNEKQSFGKAFYKHLMNGVSNMLPLVIAGGILMAIVFIFGATSFDPKKADYNPFAEQLWNIGKNSAFALIIPVLAGFIARSIADKPGFAAGLVGGMLAISGDSGFIGGIIAGFLAGYLTQGIKYITRGLPQALEGLKPTLIYPLLSVTITGLLMIYVFNPPAAWLNNLLLNGLNSLSGSNIILLGLVIGAMMAIDMGGPFNKAAYVFATAALTEGNAAPITAAMVGGMIPPLAIATAMVIFKRKFTKEQRGSIIPNYVMGFSFITEGAIPFAAADPLRIIPSMMVGSGIGGAIALALGSRINAPHGGIIVIAATDFSHIVQTLIALVVGTIVSAIMYGMLKPKLTYDEIKASESMDE</sequence>
<feature type="domain" description="PTS EIIA type-2" evidence="14">
    <location>
        <begin position="5"/>
        <end position="149"/>
    </location>
</feature>
<evidence type="ECO:0000256" key="6">
    <source>
        <dbReference type="ARBA" id="ARBA00022597"/>
    </source>
</evidence>
<keyword evidence="7" id="KW-0808">Transferase</keyword>
<accession>A0ABY2KFZ4</accession>
<keyword evidence="9 13" id="KW-0812">Transmembrane</keyword>
<comment type="caution">
    <text evidence="17">The sequence shown here is derived from an EMBL/GenBank/DDBJ whole genome shotgun (WGS) entry which is preliminary data.</text>
</comment>
<proteinExistence type="predicted"/>
<evidence type="ECO:0000259" key="16">
    <source>
        <dbReference type="PROSITE" id="PS51104"/>
    </source>
</evidence>
<feature type="region of interest" description="Disordered" evidence="12">
    <location>
        <begin position="151"/>
        <end position="178"/>
    </location>
</feature>
<evidence type="ECO:0000256" key="9">
    <source>
        <dbReference type="ARBA" id="ARBA00022692"/>
    </source>
</evidence>
<keyword evidence="10 13" id="KW-1133">Transmembrane helix</keyword>
<dbReference type="Pfam" id="PF02378">
    <property type="entry name" value="PTS_EIIC"/>
    <property type="match status" value="1"/>
</dbReference>
<dbReference type="InterPro" id="IPR036095">
    <property type="entry name" value="PTS_EIIB-like_sf"/>
</dbReference>
<feature type="transmembrane region" description="Helical" evidence="13">
    <location>
        <begin position="322"/>
        <end position="344"/>
    </location>
</feature>
<comment type="subcellular location">
    <subcellularLocation>
        <location evidence="1">Cell inner membrane</location>
        <topology evidence="1">Multi-pass membrane protein</topology>
    </subcellularLocation>
</comment>
<evidence type="ECO:0000256" key="13">
    <source>
        <dbReference type="SAM" id="Phobius"/>
    </source>
</evidence>
<evidence type="ECO:0000256" key="1">
    <source>
        <dbReference type="ARBA" id="ARBA00004429"/>
    </source>
</evidence>
<feature type="domain" description="PTS EIIB type-2" evidence="15">
    <location>
        <begin position="186"/>
        <end position="281"/>
    </location>
</feature>
<feature type="transmembrane region" description="Helical" evidence="13">
    <location>
        <begin position="439"/>
        <end position="459"/>
    </location>
</feature>
<evidence type="ECO:0000256" key="8">
    <source>
        <dbReference type="ARBA" id="ARBA00022683"/>
    </source>
</evidence>
<dbReference type="InterPro" id="IPR050864">
    <property type="entry name" value="Bacterial_PTS_Sugar_Transport"/>
</dbReference>
<feature type="transmembrane region" description="Helical" evidence="13">
    <location>
        <begin position="553"/>
        <end position="573"/>
    </location>
</feature>
<protein>
    <submittedName>
        <fullName evidence="17">PTS fructose transporter subunit IIC</fullName>
    </submittedName>
</protein>
<dbReference type="PROSITE" id="PS00372">
    <property type="entry name" value="PTS_EIIA_TYPE_2_HIS"/>
    <property type="match status" value="1"/>
</dbReference>
<keyword evidence="6" id="KW-0762">Sugar transport</keyword>
<dbReference type="InterPro" id="IPR003353">
    <property type="entry name" value="PTS_IIB_fruc"/>
</dbReference>
<keyword evidence="11 13" id="KW-0472">Membrane</keyword>
<keyword evidence="8" id="KW-0598">Phosphotransferase system</keyword>
<dbReference type="InterPro" id="IPR003352">
    <property type="entry name" value="PTS_EIIC"/>
</dbReference>
<dbReference type="NCBIfam" id="TIGR00829">
    <property type="entry name" value="FRU"/>
    <property type="match status" value="1"/>
</dbReference>
<evidence type="ECO:0000256" key="2">
    <source>
        <dbReference type="ARBA" id="ARBA00011798"/>
    </source>
</evidence>
<keyword evidence="3" id="KW-0813">Transport</keyword>
<gene>
    <name evidence="17" type="ORF">E2556_06845</name>
</gene>
<evidence type="ECO:0000256" key="12">
    <source>
        <dbReference type="SAM" id="MobiDB-lite"/>
    </source>
</evidence>
<feature type="transmembrane region" description="Helical" evidence="13">
    <location>
        <begin position="480"/>
        <end position="500"/>
    </location>
</feature>
<dbReference type="CDD" id="cd00211">
    <property type="entry name" value="PTS_IIA_fru"/>
    <property type="match status" value="1"/>
</dbReference>
<feature type="transmembrane region" description="Helical" evidence="13">
    <location>
        <begin position="364"/>
        <end position="383"/>
    </location>
</feature>
<dbReference type="CDD" id="cd05569">
    <property type="entry name" value="PTS_IIB_fructose"/>
    <property type="match status" value="1"/>
</dbReference>
<keyword evidence="4" id="KW-1003">Cell membrane</keyword>
<evidence type="ECO:0000256" key="3">
    <source>
        <dbReference type="ARBA" id="ARBA00022448"/>
    </source>
</evidence>
<dbReference type="Pfam" id="PF00359">
    <property type="entry name" value="PTS_EIIA_2"/>
    <property type="match status" value="1"/>
</dbReference>
<evidence type="ECO:0000256" key="5">
    <source>
        <dbReference type="ARBA" id="ARBA00022553"/>
    </source>
</evidence>
<evidence type="ECO:0000256" key="10">
    <source>
        <dbReference type="ARBA" id="ARBA00022989"/>
    </source>
</evidence>
<dbReference type="Gene3D" id="3.40.930.10">
    <property type="entry name" value="Mannitol-specific EII, Chain A"/>
    <property type="match status" value="1"/>
</dbReference>
<dbReference type="NCBIfam" id="TIGR00848">
    <property type="entry name" value="fruA"/>
    <property type="match status" value="1"/>
</dbReference>
<dbReference type="Proteomes" id="UP000298482">
    <property type="component" value="Unassembled WGS sequence"/>
</dbReference>
<keyword evidence="5" id="KW-0597">Phosphoprotein</keyword>
<feature type="transmembrane region" description="Helical" evidence="13">
    <location>
        <begin position="579"/>
        <end position="598"/>
    </location>
</feature>
<dbReference type="SUPFAM" id="SSF55804">
    <property type="entry name" value="Phoshotransferase/anion transport protein"/>
    <property type="match status" value="1"/>
</dbReference>
<dbReference type="Gene3D" id="3.40.50.2300">
    <property type="match status" value="1"/>
</dbReference>
<evidence type="ECO:0000259" key="15">
    <source>
        <dbReference type="PROSITE" id="PS51099"/>
    </source>
</evidence>
<reference evidence="17 18" key="1">
    <citation type="submission" date="2019-04" db="EMBL/GenBank/DDBJ databases">
        <title>Genomic characterization of Staphylococcus petrasii strains.</title>
        <authorList>
            <person name="Vrbovska V."/>
            <person name="Kovarovic V."/>
            <person name="Maslanova I."/>
            <person name="Indrakova A."/>
            <person name="Petras P."/>
            <person name="Sedo O."/>
            <person name="Svec P."/>
            <person name="Fisarova L."/>
            <person name="Sedlacek I."/>
            <person name="Doskar J."/>
            <person name="Pantucek R."/>
        </authorList>
    </citation>
    <scope>NUCLEOTIDE SEQUENCE [LARGE SCALE GENOMIC DNA]</scope>
    <source>
        <strain evidence="17 18">CCM 8421</strain>
    </source>
</reference>
<dbReference type="InterPro" id="IPR016152">
    <property type="entry name" value="PTrfase/Anion_transptr"/>
</dbReference>
<dbReference type="NCBIfam" id="TIGR01427">
    <property type="entry name" value="PTS_IIC_fructo"/>
    <property type="match status" value="1"/>
</dbReference>
<feature type="domain" description="PTS EIIC type-2" evidence="16">
    <location>
        <begin position="311"/>
        <end position="649"/>
    </location>
</feature>
<evidence type="ECO:0000259" key="14">
    <source>
        <dbReference type="PROSITE" id="PS51094"/>
    </source>
</evidence>
<feature type="transmembrane region" description="Helical" evidence="13">
    <location>
        <begin position="395"/>
        <end position="419"/>
    </location>
</feature>
<name>A0ABY2KFZ4_9STAP</name>
<evidence type="ECO:0000256" key="11">
    <source>
        <dbReference type="ARBA" id="ARBA00023136"/>
    </source>
</evidence>
<dbReference type="PROSITE" id="PS51104">
    <property type="entry name" value="PTS_EIIC_TYPE_2"/>
    <property type="match status" value="1"/>
</dbReference>
<dbReference type="PROSITE" id="PS51099">
    <property type="entry name" value="PTS_EIIB_TYPE_2"/>
    <property type="match status" value="1"/>
</dbReference>
<dbReference type="SUPFAM" id="SSF52794">
    <property type="entry name" value="PTS system IIB component-like"/>
    <property type="match status" value="1"/>
</dbReference>
<evidence type="ECO:0000313" key="18">
    <source>
        <dbReference type="Proteomes" id="UP000298482"/>
    </source>
</evidence>
<evidence type="ECO:0000256" key="7">
    <source>
        <dbReference type="ARBA" id="ARBA00022679"/>
    </source>
</evidence>
<evidence type="ECO:0000313" key="17">
    <source>
        <dbReference type="EMBL" id="TGA79445.1"/>
    </source>
</evidence>
<dbReference type="InterPro" id="IPR002178">
    <property type="entry name" value="PTS_EIIA_type-2_dom"/>
</dbReference>
<dbReference type="InterPro" id="IPR004715">
    <property type="entry name" value="PTS_IIA_fruc"/>
</dbReference>